<dbReference type="Gene3D" id="4.10.400.10">
    <property type="entry name" value="Low-density Lipoprotein Receptor"/>
    <property type="match status" value="2"/>
</dbReference>
<protein>
    <submittedName>
        <fullName evidence="19">Transmembrane protease serine 7 isoform X2</fullName>
    </submittedName>
</protein>
<dbReference type="PROSITE" id="PS50068">
    <property type="entry name" value="LDLRA_2"/>
    <property type="match status" value="2"/>
</dbReference>
<keyword evidence="9 11" id="KW-1015">Disulfide bond</keyword>
<keyword evidence="6" id="KW-0735">Signal-anchor</keyword>
<feature type="domain" description="CUB" evidence="15">
    <location>
        <begin position="235"/>
        <end position="348"/>
    </location>
</feature>
<evidence type="ECO:0000256" key="4">
    <source>
        <dbReference type="ARBA" id="ARBA00022801"/>
    </source>
</evidence>
<dbReference type="PROSITE" id="PS50024">
    <property type="entry name" value="SEA"/>
    <property type="match status" value="1"/>
</dbReference>
<evidence type="ECO:0000256" key="6">
    <source>
        <dbReference type="ARBA" id="ARBA00022968"/>
    </source>
</evidence>
<dbReference type="FunFam" id="3.30.70.960:FF:000005">
    <property type="entry name" value="transmembrane protease serine 7"/>
    <property type="match status" value="1"/>
</dbReference>
<dbReference type="SUPFAM" id="SSF49854">
    <property type="entry name" value="Spermadhesin, CUB domain"/>
    <property type="match status" value="2"/>
</dbReference>
<evidence type="ECO:0000256" key="3">
    <source>
        <dbReference type="ARBA" id="ARBA00022692"/>
    </source>
</evidence>
<accession>A0A6J3RAT3</accession>
<dbReference type="PROSITE" id="PS00134">
    <property type="entry name" value="TRYPSIN_HIS"/>
    <property type="match status" value="1"/>
</dbReference>
<dbReference type="SUPFAM" id="SSF57424">
    <property type="entry name" value="LDL receptor-like module"/>
    <property type="match status" value="3"/>
</dbReference>
<dbReference type="GO" id="GO:0004252">
    <property type="term" value="F:serine-type endopeptidase activity"/>
    <property type="evidence" value="ECO:0007669"/>
    <property type="project" value="InterPro"/>
</dbReference>
<dbReference type="Pfam" id="PF00089">
    <property type="entry name" value="Trypsin"/>
    <property type="match status" value="1"/>
</dbReference>
<dbReference type="Pfam" id="PF00431">
    <property type="entry name" value="CUB"/>
    <property type="match status" value="1"/>
</dbReference>
<dbReference type="GO" id="GO:0007340">
    <property type="term" value="P:acrosome reaction"/>
    <property type="evidence" value="ECO:0007669"/>
    <property type="project" value="TreeGrafter"/>
</dbReference>
<evidence type="ECO:0000256" key="13">
    <source>
        <dbReference type="SAM" id="MobiDB-lite"/>
    </source>
</evidence>
<dbReference type="InterPro" id="IPR036055">
    <property type="entry name" value="LDL_receptor-like_sf"/>
</dbReference>
<dbReference type="InterPro" id="IPR043504">
    <property type="entry name" value="Peptidase_S1_PA_chymotrypsin"/>
</dbReference>
<feature type="compositionally biased region" description="Basic residues" evidence="13">
    <location>
        <begin position="32"/>
        <end position="53"/>
    </location>
</feature>
<dbReference type="InterPro" id="IPR002172">
    <property type="entry name" value="LDrepeatLR_classA_rpt"/>
</dbReference>
<gene>
    <name evidence="19" type="primary">TMPRSS7</name>
</gene>
<dbReference type="SMART" id="SM00192">
    <property type="entry name" value="LDLa"/>
    <property type="match status" value="3"/>
</dbReference>
<dbReference type="PROSITE" id="PS50240">
    <property type="entry name" value="TRYPSIN_DOM"/>
    <property type="match status" value="1"/>
</dbReference>
<dbReference type="InterPro" id="IPR033116">
    <property type="entry name" value="TRYPSIN_SER"/>
</dbReference>
<organism evidence="18 19">
    <name type="scientific">Tursiops truncatus</name>
    <name type="common">Atlantic bottle-nosed dolphin</name>
    <name type="synonym">Delphinus truncatus</name>
    <dbReference type="NCBI Taxonomy" id="9739"/>
    <lineage>
        <taxon>Eukaryota</taxon>
        <taxon>Metazoa</taxon>
        <taxon>Chordata</taxon>
        <taxon>Craniata</taxon>
        <taxon>Vertebrata</taxon>
        <taxon>Euteleostomi</taxon>
        <taxon>Mammalia</taxon>
        <taxon>Eutheria</taxon>
        <taxon>Laurasiatheria</taxon>
        <taxon>Artiodactyla</taxon>
        <taxon>Whippomorpha</taxon>
        <taxon>Cetacea</taxon>
        <taxon>Odontoceti</taxon>
        <taxon>Delphinidae</taxon>
        <taxon>Tursiops</taxon>
    </lineage>
</organism>
<feature type="disulfide bond" evidence="11">
    <location>
        <begin position="436"/>
        <end position="454"/>
    </location>
</feature>
<dbReference type="FunFam" id="2.40.10.10:FF:000003">
    <property type="entry name" value="Transmembrane serine protease 3"/>
    <property type="match status" value="1"/>
</dbReference>
<sequence>MDKENSDVSSKPADVNISNISVQVVSAQGKLPGRRPPRKPVNKPKPKPKKQLKKKAPFWNVQIKIILFTVFLFILAVVAWTLLWLYISKTESRDAFYFAGMFRITNIEFLPEYRQKESREFLSVARTVQQVVNLVYTTSAFSKFYQQSVVADVSSNNKGGLLVHFWLVFVMPHAKGHIFCEDCVAAILKDSIQTSIINRTSVGSLQGLAVDMDSVVLNAGLRSDYSSTIGSDKGCSQYFYADHLSLRYPLEISATSGRLMCHFKLVAIVGHLIRLSIESVQIEADNCVTDSLTIYDSLMPIRSTILYRICEPTRTLMSFVSTNNLMLVIFKSPQIPRLSGIRAYFEVIPEQECENTVLVKEITGFEGKISSPHYPSYYPPKCKCTWKFQVLRLLHGPPDDFPSAQLLGSRSASVQFKAFGQATFGGIWQLQHQSTCSSGLCVPQAQRCDGVNDCFDESDELFCATLRPACNSSSFRQHGPLVCDGFRDCEDGRDEQNCTQSIPCNNRTFKCGNDICIRKQNAKCDGAADCPDGSDEEGCSCSRSPSTLHRIIGGTDTQEGGWPWQVSLHFVGSAYCGASVISREWLLSAAHCFHGNRLSDPTPWTAHLGMYVQGNAKFVSPVRRIVVHEYYNSQTFDYDIALLQLSVAWPETLKQLIQPICIPPAGQKVRSGEKCWVTGWGRRHEADNKGSPVLQQAEVELIDQTLCVSTYGIITSRMLCAGVMSGKKDACRGDSGGPLSCRRKSDGKWILTGIVSWGHGCGRPNFPGVYTRVSNFVPWIHKYVPSLL</sequence>
<dbReference type="CTD" id="344805"/>
<feature type="transmembrane region" description="Helical" evidence="14">
    <location>
        <begin position="65"/>
        <end position="87"/>
    </location>
</feature>
<evidence type="ECO:0000256" key="9">
    <source>
        <dbReference type="ARBA" id="ARBA00023157"/>
    </source>
</evidence>
<dbReference type="Gene3D" id="3.30.70.960">
    <property type="entry name" value="SEA domain"/>
    <property type="match status" value="1"/>
</dbReference>
<evidence type="ECO:0000256" key="5">
    <source>
        <dbReference type="ARBA" id="ARBA00022825"/>
    </source>
</evidence>
<dbReference type="PROSITE" id="PS00135">
    <property type="entry name" value="TRYPSIN_SER"/>
    <property type="match status" value="1"/>
</dbReference>
<dbReference type="GeneID" id="101335791"/>
<evidence type="ECO:0000313" key="18">
    <source>
        <dbReference type="Proteomes" id="UP000245320"/>
    </source>
</evidence>
<keyword evidence="18" id="KW-1185">Reference proteome</keyword>
<dbReference type="Proteomes" id="UP000245320">
    <property type="component" value="Chromosome 4"/>
</dbReference>
<evidence type="ECO:0000259" key="16">
    <source>
        <dbReference type="PROSITE" id="PS50024"/>
    </source>
</evidence>
<keyword evidence="2 12" id="KW-0645">Protease</keyword>
<dbReference type="InterPro" id="IPR035914">
    <property type="entry name" value="Sperma_CUB_dom_sf"/>
</dbReference>
<dbReference type="InterPro" id="IPR018114">
    <property type="entry name" value="TRYPSIN_HIS"/>
</dbReference>
<dbReference type="Gene3D" id="2.60.120.290">
    <property type="entry name" value="Spermadhesin, CUB domain"/>
    <property type="match status" value="2"/>
</dbReference>
<comment type="subcellular location">
    <subcellularLocation>
        <location evidence="1">Membrane</location>
        <topology evidence="1">Single-pass type II membrane protein</topology>
    </subcellularLocation>
</comment>
<feature type="disulfide bond" evidence="11">
    <location>
        <begin position="504"/>
        <end position="516"/>
    </location>
</feature>
<keyword evidence="7 14" id="KW-1133">Transmembrane helix</keyword>
<dbReference type="SMART" id="SM00020">
    <property type="entry name" value="Tryp_SPc"/>
    <property type="match status" value="1"/>
</dbReference>
<evidence type="ECO:0000313" key="19">
    <source>
        <dbReference type="RefSeq" id="XP_033711727.1"/>
    </source>
</evidence>
<dbReference type="FunFam" id="4.10.400.10:FF:000065">
    <property type="entry name" value="Transmembrane protease serine 7"/>
    <property type="match status" value="1"/>
</dbReference>
<dbReference type="FunFam" id="4.10.1220.10:FF:000002">
    <property type="entry name" value="Transmembrane serine protease 7"/>
    <property type="match status" value="1"/>
</dbReference>
<dbReference type="InterPro" id="IPR000082">
    <property type="entry name" value="SEA_dom"/>
</dbReference>
<dbReference type="CDD" id="cd00112">
    <property type="entry name" value="LDLa"/>
    <property type="match status" value="3"/>
</dbReference>
<dbReference type="PRINTS" id="PR00722">
    <property type="entry name" value="CHYMOTRYPSIN"/>
</dbReference>
<keyword evidence="3 14" id="KW-0812">Transmembrane</keyword>
<feature type="domain" description="SEA" evidence="16">
    <location>
        <begin position="94"/>
        <end position="222"/>
    </location>
</feature>
<dbReference type="AlphaFoldDB" id="A0A6J3RAT3"/>
<dbReference type="Pfam" id="PF01390">
    <property type="entry name" value="SEA"/>
    <property type="match status" value="1"/>
</dbReference>
<dbReference type="InterPro" id="IPR000859">
    <property type="entry name" value="CUB_dom"/>
</dbReference>
<keyword evidence="10" id="KW-0325">Glycoprotein</keyword>
<dbReference type="InterPro" id="IPR001314">
    <property type="entry name" value="Peptidase_S1A"/>
</dbReference>
<evidence type="ECO:0000256" key="1">
    <source>
        <dbReference type="ARBA" id="ARBA00004606"/>
    </source>
</evidence>
<dbReference type="PANTHER" id="PTHR24252:SF12">
    <property type="entry name" value="TRANSMEMBRANE SERINE PROTEASE 7"/>
    <property type="match status" value="1"/>
</dbReference>
<dbReference type="CDD" id="cd00190">
    <property type="entry name" value="Tryp_SPc"/>
    <property type="match status" value="1"/>
</dbReference>
<dbReference type="SMART" id="SM00042">
    <property type="entry name" value="CUB"/>
    <property type="match status" value="1"/>
</dbReference>
<dbReference type="FunFam" id="2.60.120.290:FF:000040">
    <property type="entry name" value="Transmembrane serine protease 7"/>
    <property type="match status" value="1"/>
</dbReference>
<dbReference type="SUPFAM" id="SSF50494">
    <property type="entry name" value="Trypsin-like serine proteases"/>
    <property type="match status" value="1"/>
</dbReference>
<comment type="caution">
    <text evidence="11">Lacks conserved residue(s) required for the propagation of feature annotation.</text>
</comment>
<dbReference type="PANTHER" id="PTHR24252">
    <property type="entry name" value="ACROSIN-RELATED"/>
    <property type="match status" value="1"/>
</dbReference>
<evidence type="ECO:0000256" key="11">
    <source>
        <dbReference type="PROSITE-ProRule" id="PRU00124"/>
    </source>
</evidence>
<proteinExistence type="predicted"/>
<dbReference type="RefSeq" id="XP_033711727.1">
    <property type="nucleotide sequence ID" value="XM_033855836.1"/>
</dbReference>
<feature type="disulfide bond" evidence="11">
    <location>
        <begin position="448"/>
        <end position="463"/>
    </location>
</feature>
<evidence type="ECO:0000259" key="15">
    <source>
        <dbReference type="PROSITE" id="PS01180"/>
    </source>
</evidence>
<keyword evidence="8 14" id="KW-0472">Membrane</keyword>
<dbReference type="InterPro" id="IPR036364">
    <property type="entry name" value="SEA_dom_sf"/>
</dbReference>
<dbReference type="FunFam" id="4.10.400.10:FF:000109">
    <property type="entry name" value="Transmembrane serine protease 7"/>
    <property type="match status" value="1"/>
</dbReference>
<keyword evidence="4 12" id="KW-0378">Hydrolase</keyword>
<evidence type="ECO:0000256" key="14">
    <source>
        <dbReference type="SAM" id="Phobius"/>
    </source>
</evidence>
<keyword evidence="5 12" id="KW-0720">Serine protease</keyword>
<dbReference type="PROSITE" id="PS01180">
    <property type="entry name" value="CUB"/>
    <property type="match status" value="2"/>
</dbReference>
<evidence type="ECO:0000259" key="17">
    <source>
        <dbReference type="PROSITE" id="PS50240"/>
    </source>
</evidence>
<evidence type="ECO:0000256" key="8">
    <source>
        <dbReference type="ARBA" id="ARBA00023136"/>
    </source>
</evidence>
<feature type="domain" description="Peptidase S1" evidence="17">
    <location>
        <begin position="551"/>
        <end position="785"/>
    </location>
</feature>
<evidence type="ECO:0000256" key="7">
    <source>
        <dbReference type="ARBA" id="ARBA00022989"/>
    </source>
</evidence>
<dbReference type="SUPFAM" id="SSF82671">
    <property type="entry name" value="SEA domain"/>
    <property type="match status" value="1"/>
</dbReference>
<feature type="disulfide bond" evidence="11">
    <location>
        <begin position="524"/>
        <end position="539"/>
    </location>
</feature>
<dbReference type="Pfam" id="PF00057">
    <property type="entry name" value="Ldl_recept_a"/>
    <property type="match status" value="2"/>
</dbReference>
<evidence type="ECO:0000256" key="2">
    <source>
        <dbReference type="ARBA" id="ARBA00022670"/>
    </source>
</evidence>
<feature type="domain" description="CUB" evidence="15">
    <location>
        <begin position="353"/>
        <end position="390"/>
    </location>
</feature>
<dbReference type="InterPro" id="IPR001254">
    <property type="entry name" value="Trypsin_dom"/>
</dbReference>
<reference evidence="19" key="1">
    <citation type="submission" date="2025-08" db="UniProtKB">
        <authorList>
            <consortium name="RefSeq"/>
        </authorList>
    </citation>
    <scope>IDENTIFICATION</scope>
    <source>
        <tissue evidence="19">Spleen</tissue>
    </source>
</reference>
<dbReference type="InterPro" id="IPR009003">
    <property type="entry name" value="Peptidase_S1_PA"/>
</dbReference>
<dbReference type="GO" id="GO:0006508">
    <property type="term" value="P:proteolysis"/>
    <property type="evidence" value="ECO:0007669"/>
    <property type="project" value="UniProtKB-KW"/>
</dbReference>
<evidence type="ECO:0000256" key="10">
    <source>
        <dbReference type="ARBA" id="ARBA00023180"/>
    </source>
</evidence>
<evidence type="ECO:0000256" key="12">
    <source>
        <dbReference type="RuleBase" id="RU363034"/>
    </source>
</evidence>
<feature type="compositionally biased region" description="Low complexity" evidence="13">
    <location>
        <begin position="15"/>
        <end position="31"/>
    </location>
</feature>
<dbReference type="Gene3D" id="2.40.10.10">
    <property type="entry name" value="Trypsin-like serine proteases"/>
    <property type="match status" value="2"/>
</dbReference>
<dbReference type="CDD" id="cd00041">
    <property type="entry name" value="CUB"/>
    <property type="match status" value="1"/>
</dbReference>
<feature type="region of interest" description="Disordered" evidence="13">
    <location>
        <begin position="1"/>
        <end position="53"/>
    </location>
</feature>
<dbReference type="Gene3D" id="4.10.1220.10">
    <property type="entry name" value="EGF-type module"/>
    <property type="match status" value="1"/>
</dbReference>
<name>A0A6J3RAT3_TURTR</name>
<dbReference type="GO" id="GO:0016020">
    <property type="term" value="C:membrane"/>
    <property type="evidence" value="ECO:0007669"/>
    <property type="project" value="UniProtKB-SubCell"/>
</dbReference>